<evidence type="ECO:0000259" key="7">
    <source>
        <dbReference type="PROSITE" id="PS51063"/>
    </source>
</evidence>
<feature type="region of interest" description="Disordered" evidence="5">
    <location>
        <begin position="1"/>
        <end position="22"/>
    </location>
</feature>
<dbReference type="InterPro" id="IPR018490">
    <property type="entry name" value="cNMP-bd_dom_sf"/>
</dbReference>
<feature type="region of interest" description="Disordered" evidence="5">
    <location>
        <begin position="653"/>
        <end position="677"/>
    </location>
</feature>
<dbReference type="Pfam" id="PF13374">
    <property type="entry name" value="TPR_10"/>
    <property type="match status" value="1"/>
</dbReference>
<keyword evidence="9" id="KW-1185">Reference proteome</keyword>
<keyword evidence="1" id="KW-0805">Transcription regulation</keyword>
<dbReference type="RefSeq" id="WP_192762531.1">
    <property type="nucleotide sequence ID" value="NZ_JADBDZ010000001.1"/>
</dbReference>
<dbReference type="InterPro" id="IPR027417">
    <property type="entry name" value="P-loop_NTPase"/>
</dbReference>
<dbReference type="InterPro" id="IPR036390">
    <property type="entry name" value="WH_DNA-bd_sf"/>
</dbReference>
<evidence type="ECO:0000256" key="5">
    <source>
        <dbReference type="SAM" id="MobiDB-lite"/>
    </source>
</evidence>
<evidence type="ECO:0000256" key="3">
    <source>
        <dbReference type="ARBA" id="ARBA00023163"/>
    </source>
</evidence>
<feature type="compositionally biased region" description="Basic and acidic residues" evidence="5">
    <location>
        <begin position="1"/>
        <end position="16"/>
    </location>
</feature>
<dbReference type="Gene3D" id="1.25.40.10">
    <property type="entry name" value="Tetratricopeptide repeat domain"/>
    <property type="match status" value="3"/>
</dbReference>
<dbReference type="InterPro" id="IPR012318">
    <property type="entry name" value="HTH_CRP"/>
</dbReference>
<accession>A0ABR9K2E7</accession>
<dbReference type="InterPro" id="IPR000595">
    <property type="entry name" value="cNMP-bd_dom"/>
</dbReference>
<evidence type="ECO:0000259" key="6">
    <source>
        <dbReference type="PROSITE" id="PS50042"/>
    </source>
</evidence>
<dbReference type="PROSITE" id="PS50042">
    <property type="entry name" value="CNMP_BINDING_3"/>
    <property type="match status" value="1"/>
</dbReference>
<dbReference type="SUPFAM" id="SSF51206">
    <property type="entry name" value="cAMP-binding domain-like"/>
    <property type="match status" value="1"/>
</dbReference>
<dbReference type="SUPFAM" id="SSF46785">
    <property type="entry name" value="Winged helix' DNA-binding domain"/>
    <property type="match status" value="1"/>
</dbReference>
<dbReference type="SMART" id="SM00419">
    <property type="entry name" value="HTH_CRP"/>
    <property type="match status" value="1"/>
</dbReference>
<dbReference type="PRINTS" id="PR00364">
    <property type="entry name" value="DISEASERSIST"/>
</dbReference>
<feature type="compositionally biased region" description="Low complexity" evidence="5">
    <location>
        <begin position="656"/>
        <end position="665"/>
    </location>
</feature>
<evidence type="ECO:0000256" key="1">
    <source>
        <dbReference type="ARBA" id="ARBA00023015"/>
    </source>
</evidence>
<dbReference type="Gene3D" id="1.10.10.10">
    <property type="entry name" value="Winged helix-like DNA-binding domain superfamily/Winged helix DNA-binding domain"/>
    <property type="match status" value="2"/>
</dbReference>
<dbReference type="Gene3D" id="3.40.50.300">
    <property type="entry name" value="P-loop containing nucleotide triphosphate hydrolases"/>
    <property type="match status" value="1"/>
</dbReference>
<proteinExistence type="predicted"/>
<evidence type="ECO:0000313" key="9">
    <source>
        <dbReference type="Proteomes" id="UP000627838"/>
    </source>
</evidence>
<dbReference type="PANTHER" id="PTHR10098:SF108">
    <property type="entry name" value="TETRATRICOPEPTIDE REPEAT PROTEIN 28"/>
    <property type="match status" value="1"/>
</dbReference>
<feature type="domain" description="HTH crp-type" evidence="7">
    <location>
        <begin position="163"/>
        <end position="236"/>
    </location>
</feature>
<reference evidence="8 9" key="1">
    <citation type="submission" date="2020-10" db="EMBL/GenBank/DDBJ databases">
        <title>Sequencing the genomes of 1000 actinobacteria strains.</title>
        <authorList>
            <person name="Klenk H.-P."/>
        </authorList>
    </citation>
    <scope>NUCLEOTIDE SEQUENCE [LARGE SCALE GENOMIC DNA]</scope>
    <source>
        <strain evidence="8 9">DSM 46744</strain>
    </source>
</reference>
<evidence type="ECO:0000313" key="8">
    <source>
        <dbReference type="EMBL" id="MBE1536505.1"/>
    </source>
</evidence>
<dbReference type="PROSITE" id="PS51063">
    <property type="entry name" value="HTH_CRP_2"/>
    <property type="match status" value="1"/>
</dbReference>
<keyword evidence="2" id="KW-0238">DNA-binding</keyword>
<dbReference type="SMART" id="SM00028">
    <property type="entry name" value="TPR"/>
    <property type="match status" value="10"/>
</dbReference>
<dbReference type="PROSITE" id="PS50005">
    <property type="entry name" value="TPR"/>
    <property type="match status" value="1"/>
</dbReference>
<dbReference type="InterPro" id="IPR036388">
    <property type="entry name" value="WH-like_DNA-bd_sf"/>
</dbReference>
<organism evidence="8 9">
    <name type="scientific">Actinomadura algeriensis</name>
    <dbReference type="NCBI Taxonomy" id="1679523"/>
    <lineage>
        <taxon>Bacteria</taxon>
        <taxon>Bacillati</taxon>
        <taxon>Actinomycetota</taxon>
        <taxon>Actinomycetes</taxon>
        <taxon>Streptosporangiales</taxon>
        <taxon>Thermomonosporaceae</taxon>
        <taxon>Actinomadura</taxon>
    </lineage>
</organism>
<dbReference type="Pfam" id="PF13545">
    <property type="entry name" value="HTH_Crp_2"/>
    <property type="match status" value="1"/>
</dbReference>
<comment type="caution">
    <text evidence="8">The sequence shown here is derived from an EMBL/GenBank/DDBJ whole genome shotgun (WGS) entry which is preliminary data.</text>
</comment>
<dbReference type="SUPFAM" id="SSF52540">
    <property type="entry name" value="P-loop containing nucleoside triphosphate hydrolases"/>
    <property type="match status" value="1"/>
</dbReference>
<dbReference type="InterPro" id="IPR019734">
    <property type="entry name" value="TPR_rpt"/>
</dbReference>
<evidence type="ECO:0000256" key="2">
    <source>
        <dbReference type="ARBA" id="ARBA00023125"/>
    </source>
</evidence>
<gene>
    <name evidence="8" type="ORF">H4W34_006338</name>
</gene>
<evidence type="ECO:0000256" key="4">
    <source>
        <dbReference type="PROSITE-ProRule" id="PRU00339"/>
    </source>
</evidence>
<sequence length="1276" mass="137894">MLHHDPDHDPDHDPGHGVRPGSFWARLAPADRQALRAMGRTTAVPPRGTLCHQGMAAPAVYVLFKAVPRAAGNAVAKEFVDSSEGDQSIIDLFGAGDLVGVLGPWGHPQRGTVAALDHLVALRVERRKFRSLLAANPRVAEAMMHTISQAVTYGGRRHAVRAADHPQRLAYHLLELVHRFGERTSRGLEVPLRLSQAELANWAGISRETLVRWFRRWRAKGILDRRPRPLIVLDPERLRREASPWGDEWPAVDHAPAQPTEPSGLAARAPVRLESSGGGPAVLKLPADNPFFTGRDVSLRKLDMLVAQAEWPRAVVVQGMAGAGKTALALHWAHRTAGRFPDGILFTDLRGTSGGPVTPGEAMGRVLRALGVPGDQLPPTAAGLAAQCRTLLADRRMLLILDDAAGPEQVGPLLAAAESGLVIVTSRRRLPPPLRGVDVRTLELRELAEREAEDLIAGVLGPADPRVAGDRRPLARLARACGRLPLALAVMAGRLAENPDEPIAETVRELTAHDEEIAPGVTGAAARDGVRGAARGGALHGVLSPTFEVAYRGLGLDQREAFRRLGLVPGPDFTAAALAALLDRTPDEARDCLDGLRQAYLVQDAAPGRYRMHDLLREFARGRALVEDADGDLQAAQRRLLAGYLAGARTAGEGLGAPARPRAAGNTPERRVPGEGHDADARAAGLAWFEAERRDLVAAVHRAARLGLHRTCWELADALFDFQRLRRYGEDNVAVLQAGLRAARAEEDWAATAVMLHALAVAHVELDRTLQAVGYGEDARRAFRAVDPPDRRGEAATLATLADVHAALGRYPTAVDHARRALDAHGELGDDGGVAQAHDTLARAHVGLSDHERALEHADRALAIRRRIGDMPGVAGTLLTLARVHRRWGNVRDAILHALEALYIRQEEADQLGAAQALTLLARTHSSLGQRGLAMRDAEQALDTYRALGARHGEARALTTLGMLTCDAARFAEAFTYCGDALRLHRDVGDRHGEAETLAQIGVVHLRLGRHREAREHLLSALEVRREIGDRHGEANDLEHLSVVMRRLGRPQEAFVLGLEALDLWHRLGARGRLAGTLGSIARTYLRLGLPADAERAAQQALELRRDVGDRHGLGVGTDTLAMVLRRSGRPHDALRVGLDALRLIGEAGDRYAEGTALVHLAAVHLDLGRAADALETGRRALDLAAELGDAREQAYALHVMARASQLLGEHARAAAHFGAEIAIRRDVNDHPGRREALRLQGASYRALGDADAAADCARRVRALDKWLESDRSLDM</sequence>
<dbReference type="Gene3D" id="2.60.120.10">
    <property type="entry name" value="Jelly Rolls"/>
    <property type="match status" value="1"/>
</dbReference>
<feature type="compositionally biased region" description="Basic and acidic residues" evidence="5">
    <location>
        <begin position="668"/>
        <end position="677"/>
    </location>
</feature>
<dbReference type="Proteomes" id="UP000627838">
    <property type="component" value="Unassembled WGS sequence"/>
</dbReference>
<dbReference type="InterPro" id="IPR014710">
    <property type="entry name" value="RmlC-like_jellyroll"/>
</dbReference>
<dbReference type="InterPro" id="IPR011990">
    <property type="entry name" value="TPR-like_helical_dom_sf"/>
</dbReference>
<feature type="domain" description="Cyclic nucleotide-binding" evidence="6">
    <location>
        <begin position="23"/>
        <end position="150"/>
    </location>
</feature>
<dbReference type="SUPFAM" id="SSF48452">
    <property type="entry name" value="TPR-like"/>
    <property type="match status" value="3"/>
</dbReference>
<dbReference type="Pfam" id="PF13424">
    <property type="entry name" value="TPR_12"/>
    <property type="match status" value="4"/>
</dbReference>
<keyword evidence="3" id="KW-0804">Transcription</keyword>
<protein>
    <submittedName>
        <fullName evidence="8">Tetratricopeptide (TPR) repeat protein/CRP-like cAMP-binding protein</fullName>
    </submittedName>
</protein>
<keyword evidence="4" id="KW-0802">TPR repeat</keyword>
<dbReference type="PANTHER" id="PTHR10098">
    <property type="entry name" value="RAPSYN-RELATED"/>
    <property type="match status" value="1"/>
</dbReference>
<feature type="repeat" description="TPR" evidence="4">
    <location>
        <begin position="995"/>
        <end position="1028"/>
    </location>
</feature>
<dbReference type="CDD" id="cd00038">
    <property type="entry name" value="CAP_ED"/>
    <property type="match status" value="1"/>
</dbReference>
<name>A0ABR9K2E7_9ACTN</name>
<dbReference type="EMBL" id="JADBDZ010000001">
    <property type="protein sequence ID" value="MBE1536505.1"/>
    <property type="molecule type" value="Genomic_DNA"/>
</dbReference>